<comment type="catalytic activity">
    <reaction evidence="10">
        <text>O-phospho-L-tyrosyl-[protein] + H2O = L-tyrosyl-[protein] + phosphate</text>
        <dbReference type="Rhea" id="RHEA:10684"/>
        <dbReference type="Rhea" id="RHEA-COMP:10136"/>
        <dbReference type="Rhea" id="RHEA-COMP:20101"/>
        <dbReference type="ChEBI" id="CHEBI:15377"/>
        <dbReference type="ChEBI" id="CHEBI:43474"/>
        <dbReference type="ChEBI" id="CHEBI:46858"/>
        <dbReference type="ChEBI" id="CHEBI:61978"/>
        <dbReference type="EC" id="3.1.3.48"/>
    </reaction>
</comment>
<dbReference type="InterPro" id="IPR000387">
    <property type="entry name" value="Tyr_Pase_dom"/>
</dbReference>
<dbReference type="GO" id="GO:0004722">
    <property type="term" value="F:protein serine/threonine phosphatase activity"/>
    <property type="evidence" value="ECO:0007669"/>
    <property type="project" value="UniProtKB-EC"/>
</dbReference>
<protein>
    <submittedName>
        <fullName evidence="15 16">Dual specificity protein phosphatase 1B-like</fullName>
    </submittedName>
</protein>
<gene>
    <name evidence="15 16 17" type="primary">LOC110421878</name>
</gene>
<dbReference type="GO" id="GO:0005737">
    <property type="term" value="C:cytoplasm"/>
    <property type="evidence" value="ECO:0007669"/>
    <property type="project" value="UniProtKB-SubCell"/>
</dbReference>
<proteinExistence type="inferred from homology"/>
<dbReference type="Pfam" id="PF00782">
    <property type="entry name" value="DSPc"/>
    <property type="match status" value="1"/>
</dbReference>
<evidence type="ECO:0000256" key="9">
    <source>
        <dbReference type="ARBA" id="ARBA00048336"/>
    </source>
</evidence>
<keyword evidence="11" id="KW-1133">Transmembrane helix</keyword>
<dbReference type="RefSeq" id="XP_021291263.1">
    <property type="nucleotide sequence ID" value="XM_021435588.1"/>
</dbReference>
<keyword evidence="5" id="KW-0378">Hydrolase</keyword>
<organism evidence="14 16">
    <name type="scientific">Herrania umbratica</name>
    <dbReference type="NCBI Taxonomy" id="108875"/>
    <lineage>
        <taxon>Eukaryota</taxon>
        <taxon>Viridiplantae</taxon>
        <taxon>Streptophyta</taxon>
        <taxon>Embryophyta</taxon>
        <taxon>Tracheophyta</taxon>
        <taxon>Spermatophyta</taxon>
        <taxon>Magnoliopsida</taxon>
        <taxon>eudicotyledons</taxon>
        <taxon>Gunneridae</taxon>
        <taxon>Pentapetalae</taxon>
        <taxon>rosids</taxon>
        <taxon>malvids</taxon>
        <taxon>Malvales</taxon>
        <taxon>Malvaceae</taxon>
        <taxon>Byttnerioideae</taxon>
        <taxon>Herrania</taxon>
    </lineage>
</organism>
<comment type="catalytic activity">
    <reaction evidence="8">
        <text>O-phospho-L-seryl-[protein] + H2O = L-seryl-[protein] + phosphate</text>
        <dbReference type="Rhea" id="RHEA:20629"/>
        <dbReference type="Rhea" id="RHEA-COMP:9863"/>
        <dbReference type="Rhea" id="RHEA-COMP:11604"/>
        <dbReference type="ChEBI" id="CHEBI:15377"/>
        <dbReference type="ChEBI" id="CHEBI:29999"/>
        <dbReference type="ChEBI" id="CHEBI:43474"/>
        <dbReference type="ChEBI" id="CHEBI:83421"/>
        <dbReference type="EC" id="3.1.3.16"/>
    </reaction>
</comment>
<keyword evidence="11" id="KW-0472">Membrane</keyword>
<dbReference type="OrthoDB" id="10252009at2759"/>
<dbReference type="Proteomes" id="UP000504621">
    <property type="component" value="Unplaced"/>
</dbReference>
<evidence type="ECO:0000256" key="2">
    <source>
        <dbReference type="ARBA" id="ARBA00004496"/>
    </source>
</evidence>
<evidence type="ECO:0000256" key="1">
    <source>
        <dbReference type="ARBA" id="ARBA00004123"/>
    </source>
</evidence>
<dbReference type="Gene3D" id="3.90.190.10">
    <property type="entry name" value="Protein tyrosine phosphatase superfamily"/>
    <property type="match status" value="1"/>
</dbReference>
<reference evidence="15 16" key="1">
    <citation type="submission" date="2025-04" db="UniProtKB">
        <authorList>
            <consortium name="RefSeq"/>
        </authorList>
    </citation>
    <scope>IDENTIFICATION</scope>
    <source>
        <tissue evidence="15 16">Leaf</tissue>
    </source>
</reference>
<keyword evidence="4" id="KW-0963">Cytoplasm</keyword>
<dbReference type="SMART" id="SM00195">
    <property type="entry name" value="DSPc"/>
    <property type="match status" value="1"/>
</dbReference>
<dbReference type="InterPro" id="IPR003595">
    <property type="entry name" value="Tyr_Pase_cat"/>
</dbReference>
<dbReference type="SUPFAM" id="SSF52799">
    <property type="entry name" value="(Phosphotyrosine protein) phosphatases II"/>
    <property type="match status" value="1"/>
</dbReference>
<evidence type="ECO:0000259" key="13">
    <source>
        <dbReference type="PROSITE" id="PS50056"/>
    </source>
</evidence>
<dbReference type="AlphaFoldDB" id="A0A6J1AW89"/>
<dbReference type="GO" id="GO:0008330">
    <property type="term" value="F:protein tyrosine/threonine phosphatase activity"/>
    <property type="evidence" value="ECO:0007669"/>
    <property type="project" value="TreeGrafter"/>
</dbReference>
<feature type="domain" description="Tyrosine specific protein phosphatases" evidence="13">
    <location>
        <begin position="89"/>
        <end position="147"/>
    </location>
</feature>
<dbReference type="PROSITE" id="PS50056">
    <property type="entry name" value="TYR_PHOSPHATASE_2"/>
    <property type="match status" value="1"/>
</dbReference>
<dbReference type="SMART" id="SM00404">
    <property type="entry name" value="PTPc_motif"/>
    <property type="match status" value="1"/>
</dbReference>
<dbReference type="FunFam" id="3.90.190.10:FF:000056">
    <property type="entry name" value="Dual specificity phosphatase 12"/>
    <property type="match status" value="1"/>
</dbReference>
<comment type="catalytic activity">
    <reaction evidence="9">
        <text>O-phospho-L-threonyl-[protein] + H2O = L-threonyl-[protein] + phosphate</text>
        <dbReference type="Rhea" id="RHEA:47004"/>
        <dbReference type="Rhea" id="RHEA-COMP:11060"/>
        <dbReference type="Rhea" id="RHEA-COMP:11605"/>
        <dbReference type="ChEBI" id="CHEBI:15377"/>
        <dbReference type="ChEBI" id="CHEBI:30013"/>
        <dbReference type="ChEBI" id="CHEBI:43474"/>
        <dbReference type="ChEBI" id="CHEBI:61977"/>
        <dbReference type="EC" id="3.1.3.16"/>
    </reaction>
</comment>
<dbReference type="PROSITE" id="PS50054">
    <property type="entry name" value="TYR_PHOSPHATASE_DUAL"/>
    <property type="match status" value="1"/>
</dbReference>
<keyword evidence="7" id="KW-0539">Nucleus</keyword>
<evidence type="ECO:0000259" key="12">
    <source>
        <dbReference type="PROSITE" id="PS50054"/>
    </source>
</evidence>
<dbReference type="InterPro" id="IPR000340">
    <property type="entry name" value="Dual-sp_phosphatase_cat-dom"/>
</dbReference>
<name>A0A6J1AW89_9ROSI</name>
<evidence type="ECO:0000313" key="14">
    <source>
        <dbReference type="Proteomes" id="UP000504621"/>
    </source>
</evidence>
<dbReference type="GeneID" id="110421878"/>
<keyword evidence="6" id="KW-0904">Protein phosphatase</keyword>
<dbReference type="GO" id="GO:0017017">
    <property type="term" value="F:MAP kinase tyrosine/serine/threonine phosphatase activity"/>
    <property type="evidence" value="ECO:0007669"/>
    <property type="project" value="TreeGrafter"/>
</dbReference>
<sequence>MDHIDTTTQNEIPETWRVNRYFEASTALCQIEEGLFLGSLGDASNKSALKSSNVTHILTVANLSVPSYPNDFVYKIIEVMDREDTNLMQHFDECFSFIDEAKRLGGAVLVHCFMGISRSVTVVVAYLMKKRGMSFSQALEHVKRRRPQASPNSGFILQLQHFGKTLQGKEDEKSRFDLFLSLCQSIFSFFNKKQ</sequence>
<evidence type="ECO:0000256" key="3">
    <source>
        <dbReference type="ARBA" id="ARBA00008601"/>
    </source>
</evidence>
<evidence type="ECO:0000313" key="16">
    <source>
        <dbReference type="RefSeq" id="XP_021291263.1"/>
    </source>
</evidence>
<evidence type="ECO:0000256" key="4">
    <source>
        <dbReference type="ARBA" id="ARBA00022490"/>
    </source>
</evidence>
<dbReference type="CDD" id="cd14498">
    <property type="entry name" value="DSP"/>
    <property type="match status" value="1"/>
</dbReference>
<evidence type="ECO:0000256" key="10">
    <source>
        <dbReference type="ARBA" id="ARBA00051722"/>
    </source>
</evidence>
<evidence type="ECO:0000256" key="7">
    <source>
        <dbReference type="ARBA" id="ARBA00023242"/>
    </source>
</evidence>
<dbReference type="PANTHER" id="PTHR10159">
    <property type="entry name" value="DUAL SPECIFICITY PROTEIN PHOSPHATASE"/>
    <property type="match status" value="1"/>
</dbReference>
<dbReference type="GO" id="GO:0033550">
    <property type="term" value="F:MAP kinase tyrosine phosphatase activity"/>
    <property type="evidence" value="ECO:0007669"/>
    <property type="project" value="TreeGrafter"/>
</dbReference>
<dbReference type="GO" id="GO:0005634">
    <property type="term" value="C:nucleus"/>
    <property type="evidence" value="ECO:0007669"/>
    <property type="project" value="UniProtKB-SubCell"/>
</dbReference>
<dbReference type="PANTHER" id="PTHR10159:SF503">
    <property type="entry name" value="DUAL SPECIFICITY PROTEIN PHOSPHATASE 1B"/>
    <property type="match status" value="1"/>
</dbReference>
<accession>A0A6J1AW89</accession>
<keyword evidence="11" id="KW-0812">Transmembrane</keyword>
<feature type="domain" description="Tyrosine-protein phosphatase" evidence="12">
    <location>
        <begin position="27"/>
        <end position="168"/>
    </location>
</feature>
<evidence type="ECO:0000313" key="17">
    <source>
        <dbReference type="RefSeq" id="XP_021291264.1"/>
    </source>
</evidence>
<feature type="transmembrane region" description="Helical" evidence="11">
    <location>
        <begin position="104"/>
        <end position="127"/>
    </location>
</feature>
<dbReference type="RefSeq" id="XP_021291262.1">
    <property type="nucleotide sequence ID" value="XM_021435587.1"/>
</dbReference>
<evidence type="ECO:0000313" key="15">
    <source>
        <dbReference type="RefSeq" id="XP_021291262.1"/>
    </source>
</evidence>
<keyword evidence="14" id="KW-1185">Reference proteome</keyword>
<dbReference type="RefSeq" id="XP_021291264.1">
    <property type="nucleotide sequence ID" value="XM_021435589.1"/>
</dbReference>
<comment type="subcellular location">
    <subcellularLocation>
        <location evidence="2">Cytoplasm</location>
    </subcellularLocation>
    <subcellularLocation>
        <location evidence="1">Nucleus</location>
    </subcellularLocation>
</comment>
<dbReference type="InterPro" id="IPR029021">
    <property type="entry name" value="Prot-tyrosine_phosphatase-like"/>
</dbReference>
<comment type="similarity">
    <text evidence="3">Belongs to the protein-tyrosine phosphatase family. Non-receptor class dual specificity subfamily.</text>
</comment>
<evidence type="ECO:0000256" key="11">
    <source>
        <dbReference type="SAM" id="Phobius"/>
    </source>
</evidence>
<evidence type="ECO:0000256" key="5">
    <source>
        <dbReference type="ARBA" id="ARBA00022801"/>
    </source>
</evidence>
<evidence type="ECO:0000256" key="8">
    <source>
        <dbReference type="ARBA" id="ARBA00047761"/>
    </source>
</evidence>
<dbReference type="InterPro" id="IPR020422">
    <property type="entry name" value="TYR_PHOSPHATASE_DUAL_dom"/>
</dbReference>
<dbReference type="GO" id="GO:0043409">
    <property type="term" value="P:negative regulation of MAPK cascade"/>
    <property type="evidence" value="ECO:0007669"/>
    <property type="project" value="TreeGrafter"/>
</dbReference>
<evidence type="ECO:0000256" key="6">
    <source>
        <dbReference type="ARBA" id="ARBA00022912"/>
    </source>
</evidence>